<feature type="region of interest" description="Disordered" evidence="1">
    <location>
        <begin position="225"/>
        <end position="248"/>
    </location>
</feature>
<comment type="caution">
    <text evidence="2">The sequence shown here is derived from an EMBL/GenBank/DDBJ whole genome shotgun (WGS) entry which is preliminary data.</text>
</comment>
<dbReference type="GeneID" id="59339186"/>
<dbReference type="RefSeq" id="XP_037153281.1">
    <property type="nucleotide sequence ID" value="XM_037301647.1"/>
</dbReference>
<name>A0A8H6CJD3_9LECA</name>
<dbReference type="EMBL" id="JACCJB010000009">
    <property type="protein sequence ID" value="KAF6224221.1"/>
    <property type="molecule type" value="Genomic_DNA"/>
</dbReference>
<organism evidence="2 3">
    <name type="scientific">Letharia lupina</name>
    <dbReference type="NCBI Taxonomy" id="560253"/>
    <lineage>
        <taxon>Eukaryota</taxon>
        <taxon>Fungi</taxon>
        <taxon>Dikarya</taxon>
        <taxon>Ascomycota</taxon>
        <taxon>Pezizomycotina</taxon>
        <taxon>Lecanoromycetes</taxon>
        <taxon>OSLEUM clade</taxon>
        <taxon>Lecanoromycetidae</taxon>
        <taxon>Lecanorales</taxon>
        <taxon>Lecanorineae</taxon>
        <taxon>Parmeliaceae</taxon>
        <taxon>Letharia</taxon>
    </lineage>
</organism>
<sequence length="264" mass="29379">MSAASQAMFATLSPYNKRLQQSLHLPTLVLRVVISFLLFQSGIKGYYFVPLAPTIVALISLHQLPFLSQSPTHLSRTQKGGYQCLGCTVKTYDDDSAFRVHHTGFETDNNAKRAEARAWKDWVNLPFKAKTSGDLDGLKQLGCERCLQRLAPLTFVLDRLPPFLVVSYGLEQIGAQAKKEILDDITVSASRPWFKCPAADREKKAGKAAAGTATKKDELIVVESTDDDHLRANDTPSKHGKGKDKELGKKMLKDYLEVKADMRR</sequence>
<evidence type="ECO:0000313" key="3">
    <source>
        <dbReference type="Proteomes" id="UP000593566"/>
    </source>
</evidence>
<gene>
    <name evidence="2" type="ORF">HO133_010796</name>
</gene>
<proteinExistence type="predicted"/>
<accession>A0A8H6CJD3</accession>
<dbReference type="AlphaFoldDB" id="A0A8H6CJD3"/>
<evidence type="ECO:0000313" key="2">
    <source>
        <dbReference type="EMBL" id="KAF6224221.1"/>
    </source>
</evidence>
<dbReference type="Proteomes" id="UP000593566">
    <property type="component" value="Unassembled WGS sequence"/>
</dbReference>
<evidence type="ECO:0000256" key="1">
    <source>
        <dbReference type="SAM" id="MobiDB-lite"/>
    </source>
</evidence>
<keyword evidence="3" id="KW-1185">Reference proteome</keyword>
<protein>
    <submittedName>
        <fullName evidence="2">Uncharacterized protein</fullName>
    </submittedName>
</protein>
<reference evidence="2 3" key="1">
    <citation type="journal article" date="2020" name="Genomics">
        <title>Complete, high-quality genomes from long-read metagenomic sequencing of two wolf lichen thalli reveals enigmatic genome architecture.</title>
        <authorList>
            <person name="McKenzie S.K."/>
            <person name="Walston R.F."/>
            <person name="Allen J.L."/>
        </authorList>
    </citation>
    <scope>NUCLEOTIDE SEQUENCE [LARGE SCALE GENOMIC DNA]</scope>
    <source>
        <strain evidence="2">WasteWater1</strain>
    </source>
</reference>